<name>A0A7J8QRQ3_GOSDV</name>
<keyword evidence="2" id="KW-1185">Reference proteome</keyword>
<evidence type="ECO:0000313" key="1">
    <source>
        <dbReference type="EMBL" id="MBA0604264.1"/>
    </source>
</evidence>
<protein>
    <submittedName>
        <fullName evidence="1">Uncharacterized protein</fullName>
    </submittedName>
</protein>
<dbReference type="AlphaFoldDB" id="A0A7J8QRQ3"/>
<accession>A0A7J8QRQ3</accession>
<comment type="caution">
    <text evidence="1">The sequence shown here is derived from an EMBL/GenBank/DDBJ whole genome shotgun (WGS) entry which is preliminary data.</text>
</comment>
<reference evidence="1 2" key="1">
    <citation type="journal article" date="2019" name="Genome Biol. Evol.">
        <title>Insights into the evolution of the New World diploid cottons (Gossypium, subgenus Houzingenia) based on genome sequencing.</title>
        <authorList>
            <person name="Grover C.E."/>
            <person name="Arick M.A. 2nd"/>
            <person name="Thrash A."/>
            <person name="Conover J.L."/>
            <person name="Sanders W.S."/>
            <person name="Peterson D.G."/>
            <person name="Frelichowski J.E."/>
            <person name="Scheffler J.A."/>
            <person name="Scheffler B.E."/>
            <person name="Wendel J.F."/>
        </authorList>
    </citation>
    <scope>NUCLEOTIDE SEQUENCE [LARGE SCALE GENOMIC DNA]</scope>
    <source>
        <strain evidence="1">27</strain>
        <tissue evidence="1">Leaf</tissue>
    </source>
</reference>
<proteinExistence type="predicted"/>
<gene>
    <name evidence="1" type="ORF">Godav_016936</name>
</gene>
<dbReference type="Proteomes" id="UP000593561">
    <property type="component" value="Unassembled WGS sequence"/>
</dbReference>
<evidence type="ECO:0000313" key="2">
    <source>
        <dbReference type="Proteomes" id="UP000593561"/>
    </source>
</evidence>
<organism evidence="1 2">
    <name type="scientific">Gossypium davidsonii</name>
    <name type="common">Davidson's cotton</name>
    <name type="synonym">Gossypium klotzschianum subsp. davidsonii</name>
    <dbReference type="NCBI Taxonomy" id="34287"/>
    <lineage>
        <taxon>Eukaryota</taxon>
        <taxon>Viridiplantae</taxon>
        <taxon>Streptophyta</taxon>
        <taxon>Embryophyta</taxon>
        <taxon>Tracheophyta</taxon>
        <taxon>Spermatophyta</taxon>
        <taxon>Magnoliopsida</taxon>
        <taxon>eudicotyledons</taxon>
        <taxon>Gunneridae</taxon>
        <taxon>Pentapetalae</taxon>
        <taxon>rosids</taxon>
        <taxon>malvids</taxon>
        <taxon>Malvales</taxon>
        <taxon>Malvaceae</taxon>
        <taxon>Malvoideae</taxon>
        <taxon>Gossypium</taxon>
    </lineage>
</organism>
<sequence>MFPPPLPSFNNLGINYRCLAAKGEESNQCENFA</sequence>
<dbReference type="EMBL" id="JABFAC010000001">
    <property type="protein sequence ID" value="MBA0604264.1"/>
    <property type="molecule type" value="Genomic_DNA"/>
</dbReference>